<dbReference type="EMBL" id="MU273497">
    <property type="protein sequence ID" value="KAI0034633.1"/>
    <property type="molecule type" value="Genomic_DNA"/>
</dbReference>
<evidence type="ECO:0000313" key="2">
    <source>
        <dbReference type="Proteomes" id="UP000814128"/>
    </source>
</evidence>
<protein>
    <submittedName>
        <fullName evidence="1">Ribosomal protein L6, alpha-beta domain-containing protein</fullName>
    </submittedName>
</protein>
<keyword evidence="1" id="KW-0689">Ribosomal protein</keyword>
<name>A0ACB8QS18_9AGAM</name>
<reference evidence="1" key="2">
    <citation type="journal article" date="2022" name="New Phytol.">
        <title>Evolutionary transition to the ectomycorrhizal habit in the genomes of a hyperdiverse lineage of mushroom-forming fungi.</title>
        <authorList>
            <person name="Looney B."/>
            <person name="Miyauchi S."/>
            <person name="Morin E."/>
            <person name="Drula E."/>
            <person name="Courty P.E."/>
            <person name="Kohler A."/>
            <person name="Kuo A."/>
            <person name="LaButti K."/>
            <person name="Pangilinan J."/>
            <person name="Lipzen A."/>
            <person name="Riley R."/>
            <person name="Andreopoulos W."/>
            <person name="He G."/>
            <person name="Johnson J."/>
            <person name="Nolan M."/>
            <person name="Tritt A."/>
            <person name="Barry K.W."/>
            <person name="Grigoriev I.V."/>
            <person name="Nagy L.G."/>
            <person name="Hibbett D."/>
            <person name="Henrissat B."/>
            <person name="Matheny P.B."/>
            <person name="Labbe J."/>
            <person name="Martin F.M."/>
        </authorList>
    </citation>
    <scope>NUCLEOTIDE SEQUENCE</scope>
    <source>
        <strain evidence="1">EC-137</strain>
    </source>
</reference>
<proteinExistence type="predicted"/>
<comment type="caution">
    <text evidence="1">The sequence shown here is derived from an EMBL/GenBank/DDBJ whole genome shotgun (WGS) entry which is preliminary data.</text>
</comment>
<dbReference type="Proteomes" id="UP000814128">
    <property type="component" value="Unassembled WGS sequence"/>
</dbReference>
<evidence type="ECO:0000313" key="1">
    <source>
        <dbReference type="EMBL" id="KAI0034633.1"/>
    </source>
</evidence>
<sequence>MSMLASSSRAVSQLARTGRAFGTSAVARKDNIGKVPIPYPSSVSFEQLPDALAVTGPLGTTNVPLKRYMLISYPELNKLAIAVEDRDIKEQRSMWGLTRSLIANAITGMTEGFTVPLFLVGVGYRAAIEDDPRFPGKQRLNMKLGYSHPVFVPIPDHIKVEVPIPTKISLFCLDKHKLGLFAAAVREWRKPEPFKGKGIFVGNETIRIKAVKKK</sequence>
<gene>
    <name evidence="1" type="ORF">K488DRAFT_69013</name>
</gene>
<keyword evidence="2" id="KW-1185">Reference proteome</keyword>
<organism evidence="1 2">
    <name type="scientific">Vararia minispora EC-137</name>
    <dbReference type="NCBI Taxonomy" id="1314806"/>
    <lineage>
        <taxon>Eukaryota</taxon>
        <taxon>Fungi</taxon>
        <taxon>Dikarya</taxon>
        <taxon>Basidiomycota</taxon>
        <taxon>Agaricomycotina</taxon>
        <taxon>Agaricomycetes</taxon>
        <taxon>Russulales</taxon>
        <taxon>Lachnocladiaceae</taxon>
        <taxon>Vararia</taxon>
    </lineage>
</organism>
<keyword evidence="1" id="KW-0687">Ribonucleoprotein</keyword>
<accession>A0ACB8QS18</accession>
<reference evidence="1" key="1">
    <citation type="submission" date="2021-02" db="EMBL/GenBank/DDBJ databases">
        <authorList>
            <consortium name="DOE Joint Genome Institute"/>
            <person name="Ahrendt S."/>
            <person name="Looney B.P."/>
            <person name="Miyauchi S."/>
            <person name="Morin E."/>
            <person name="Drula E."/>
            <person name="Courty P.E."/>
            <person name="Chicoki N."/>
            <person name="Fauchery L."/>
            <person name="Kohler A."/>
            <person name="Kuo A."/>
            <person name="Labutti K."/>
            <person name="Pangilinan J."/>
            <person name="Lipzen A."/>
            <person name="Riley R."/>
            <person name="Andreopoulos W."/>
            <person name="He G."/>
            <person name="Johnson J."/>
            <person name="Barry K.W."/>
            <person name="Grigoriev I.V."/>
            <person name="Nagy L."/>
            <person name="Hibbett D."/>
            <person name="Henrissat B."/>
            <person name="Matheny P.B."/>
            <person name="Labbe J."/>
            <person name="Martin F."/>
        </authorList>
    </citation>
    <scope>NUCLEOTIDE SEQUENCE</scope>
    <source>
        <strain evidence="1">EC-137</strain>
    </source>
</reference>